<dbReference type="OrthoDB" id="4691307at2759"/>
<dbReference type="InterPro" id="IPR051502">
    <property type="entry name" value="RLP_Defense_Trigger"/>
</dbReference>
<comment type="caution">
    <text evidence="11">The sequence shown here is derived from an EMBL/GenBank/DDBJ whole genome shotgun (WGS) entry which is preliminary data.</text>
</comment>
<evidence type="ECO:0000256" key="9">
    <source>
        <dbReference type="ARBA" id="ARBA00023180"/>
    </source>
</evidence>
<accession>A0A8X7PYM7</accession>
<name>A0A8X7PYM7_BRACI</name>
<dbReference type="Gene3D" id="3.80.10.10">
    <property type="entry name" value="Ribonuclease Inhibitor"/>
    <property type="match status" value="1"/>
</dbReference>
<dbReference type="AlphaFoldDB" id="A0A8X7PYM7"/>
<dbReference type="Pfam" id="PF00560">
    <property type="entry name" value="LRR_1"/>
    <property type="match status" value="3"/>
</dbReference>
<dbReference type="GO" id="GO:0016020">
    <property type="term" value="C:membrane"/>
    <property type="evidence" value="ECO:0007669"/>
    <property type="project" value="UniProtKB-SubCell"/>
</dbReference>
<evidence type="ECO:0000256" key="10">
    <source>
        <dbReference type="SAM" id="Phobius"/>
    </source>
</evidence>
<dbReference type="FunFam" id="3.80.10.10:FF:000111">
    <property type="entry name" value="LRR receptor-like serine/threonine-protein kinase ERECTA"/>
    <property type="match status" value="1"/>
</dbReference>
<dbReference type="EMBL" id="JAAMPC010000015">
    <property type="protein sequence ID" value="KAG2260180.1"/>
    <property type="molecule type" value="Genomic_DNA"/>
</dbReference>
<organism evidence="11 12">
    <name type="scientific">Brassica carinata</name>
    <name type="common">Ethiopian mustard</name>
    <name type="synonym">Abyssinian cabbage</name>
    <dbReference type="NCBI Taxonomy" id="52824"/>
    <lineage>
        <taxon>Eukaryota</taxon>
        <taxon>Viridiplantae</taxon>
        <taxon>Streptophyta</taxon>
        <taxon>Embryophyta</taxon>
        <taxon>Tracheophyta</taxon>
        <taxon>Spermatophyta</taxon>
        <taxon>Magnoliopsida</taxon>
        <taxon>eudicotyledons</taxon>
        <taxon>Gunneridae</taxon>
        <taxon>Pentapetalae</taxon>
        <taxon>rosids</taxon>
        <taxon>malvids</taxon>
        <taxon>Brassicales</taxon>
        <taxon>Brassicaceae</taxon>
        <taxon>Brassiceae</taxon>
        <taxon>Brassica</taxon>
    </lineage>
</organism>
<dbReference type="InterPro" id="IPR032675">
    <property type="entry name" value="LRR_dom_sf"/>
</dbReference>
<sequence length="196" mass="21765">MYGLDLSSNQLSGEIPVEVGDLKNIRSLNFSSNRLIGSIPDSISKLENMESLDLSNNKLDGNIPPQLADLNSLGVFNISYNNLSGEIPFKAHLVTFEATSYIGNPHLCGRPTNKSCNLEGATDPSASKRAKEENKEGDGVIDMAWFAWTCGAVYISTSLALFAFLCIDSRWSHEWFYRVDLLVHHLQRFKDGFICN</sequence>
<dbReference type="PANTHER" id="PTHR48062">
    <property type="entry name" value="RECEPTOR-LIKE PROTEIN 14"/>
    <property type="match status" value="1"/>
</dbReference>
<keyword evidence="8" id="KW-0675">Receptor</keyword>
<evidence type="ECO:0000256" key="1">
    <source>
        <dbReference type="ARBA" id="ARBA00004167"/>
    </source>
</evidence>
<protein>
    <submittedName>
        <fullName evidence="11">Uncharacterized protein</fullName>
    </submittedName>
</protein>
<reference evidence="11 12" key="1">
    <citation type="submission" date="2020-02" db="EMBL/GenBank/DDBJ databases">
        <authorList>
            <person name="Ma Q."/>
            <person name="Huang Y."/>
            <person name="Song X."/>
            <person name="Pei D."/>
        </authorList>
    </citation>
    <scope>NUCLEOTIDE SEQUENCE [LARGE SCALE GENOMIC DNA]</scope>
    <source>
        <strain evidence="11">Sxm20200214</strain>
        <tissue evidence="11">Leaf</tissue>
    </source>
</reference>
<evidence type="ECO:0000256" key="6">
    <source>
        <dbReference type="ARBA" id="ARBA00022989"/>
    </source>
</evidence>
<evidence type="ECO:0000256" key="7">
    <source>
        <dbReference type="ARBA" id="ARBA00023136"/>
    </source>
</evidence>
<dbReference type="SUPFAM" id="SSF52058">
    <property type="entry name" value="L domain-like"/>
    <property type="match status" value="1"/>
</dbReference>
<keyword evidence="7 10" id="KW-0472">Membrane</keyword>
<keyword evidence="4 10" id="KW-0812">Transmembrane</keyword>
<evidence type="ECO:0000256" key="4">
    <source>
        <dbReference type="ARBA" id="ARBA00022692"/>
    </source>
</evidence>
<dbReference type="Proteomes" id="UP000886595">
    <property type="component" value="Unassembled WGS sequence"/>
</dbReference>
<comment type="similarity">
    <text evidence="2">Belongs to the RLP family.</text>
</comment>
<keyword evidence="5" id="KW-0677">Repeat</keyword>
<comment type="subcellular location">
    <subcellularLocation>
        <location evidence="1">Membrane</location>
        <topology evidence="1">Single-pass membrane protein</topology>
    </subcellularLocation>
</comment>
<evidence type="ECO:0000313" key="11">
    <source>
        <dbReference type="EMBL" id="KAG2260180.1"/>
    </source>
</evidence>
<keyword evidence="3" id="KW-0433">Leucine-rich repeat</keyword>
<evidence type="ECO:0000256" key="3">
    <source>
        <dbReference type="ARBA" id="ARBA00022614"/>
    </source>
</evidence>
<evidence type="ECO:0000256" key="5">
    <source>
        <dbReference type="ARBA" id="ARBA00022737"/>
    </source>
</evidence>
<dbReference type="InterPro" id="IPR001611">
    <property type="entry name" value="Leu-rich_rpt"/>
</dbReference>
<dbReference type="PRINTS" id="PR00019">
    <property type="entry name" value="LEURICHRPT"/>
</dbReference>
<evidence type="ECO:0000256" key="8">
    <source>
        <dbReference type="ARBA" id="ARBA00023170"/>
    </source>
</evidence>
<keyword evidence="9" id="KW-0325">Glycoprotein</keyword>
<evidence type="ECO:0000256" key="2">
    <source>
        <dbReference type="ARBA" id="ARBA00009592"/>
    </source>
</evidence>
<keyword evidence="12" id="KW-1185">Reference proteome</keyword>
<feature type="transmembrane region" description="Helical" evidence="10">
    <location>
        <begin position="145"/>
        <end position="167"/>
    </location>
</feature>
<dbReference type="PANTHER" id="PTHR48062:SF63">
    <property type="entry name" value="RECEPTOR-LIKE PROTEIN 1"/>
    <property type="match status" value="1"/>
</dbReference>
<gene>
    <name evidence="11" type="ORF">Bca52824_079474</name>
</gene>
<proteinExistence type="inferred from homology"/>
<evidence type="ECO:0000313" key="12">
    <source>
        <dbReference type="Proteomes" id="UP000886595"/>
    </source>
</evidence>
<keyword evidence="6 10" id="KW-1133">Transmembrane helix</keyword>